<name>A0A0F9TBG6_9ZZZZ</name>
<dbReference type="EMBL" id="LAZR01000259">
    <property type="protein sequence ID" value="KKN78610.1"/>
    <property type="molecule type" value="Genomic_DNA"/>
</dbReference>
<dbReference type="AlphaFoldDB" id="A0A0F9TBG6"/>
<gene>
    <name evidence="1" type="ORF">LCGC14_0348070</name>
</gene>
<sequence>MESQNDLNTNIRLTTIKIQEEHPELVKYINEIPRIFFKDEEEVNNKALKGYLDSLNMILETYSEEH</sequence>
<evidence type="ECO:0000313" key="1">
    <source>
        <dbReference type="EMBL" id="KKN78610.1"/>
    </source>
</evidence>
<reference evidence="1" key="1">
    <citation type="journal article" date="2015" name="Nature">
        <title>Complex archaea that bridge the gap between prokaryotes and eukaryotes.</title>
        <authorList>
            <person name="Spang A."/>
            <person name="Saw J.H."/>
            <person name="Jorgensen S.L."/>
            <person name="Zaremba-Niedzwiedzka K."/>
            <person name="Martijn J."/>
            <person name="Lind A.E."/>
            <person name="van Eijk R."/>
            <person name="Schleper C."/>
            <person name="Guy L."/>
            <person name="Ettema T.J."/>
        </authorList>
    </citation>
    <scope>NUCLEOTIDE SEQUENCE</scope>
</reference>
<protein>
    <submittedName>
        <fullName evidence="1">Uncharacterized protein</fullName>
    </submittedName>
</protein>
<comment type="caution">
    <text evidence="1">The sequence shown here is derived from an EMBL/GenBank/DDBJ whole genome shotgun (WGS) entry which is preliminary data.</text>
</comment>
<organism evidence="1">
    <name type="scientific">marine sediment metagenome</name>
    <dbReference type="NCBI Taxonomy" id="412755"/>
    <lineage>
        <taxon>unclassified sequences</taxon>
        <taxon>metagenomes</taxon>
        <taxon>ecological metagenomes</taxon>
    </lineage>
</organism>
<accession>A0A0F9TBG6</accession>
<proteinExistence type="predicted"/>